<evidence type="ECO:0000313" key="2">
    <source>
        <dbReference type="Proteomes" id="UP000198589"/>
    </source>
</evidence>
<reference evidence="2" key="1">
    <citation type="submission" date="2016-10" db="EMBL/GenBank/DDBJ databases">
        <authorList>
            <person name="Varghese N."/>
            <person name="Submissions S."/>
        </authorList>
    </citation>
    <scope>NUCLEOTIDE SEQUENCE [LARGE SCALE GENOMIC DNA]</scope>
    <source>
        <strain evidence="2">DSM 46838</strain>
    </source>
</reference>
<dbReference type="STRING" id="1798228.SAMN05216574_12343"/>
<gene>
    <name evidence="1" type="ORF">SAMN05216574_12343</name>
</gene>
<dbReference type="EMBL" id="FOND01000023">
    <property type="protein sequence ID" value="SFF70065.1"/>
    <property type="molecule type" value="Genomic_DNA"/>
</dbReference>
<dbReference type="RefSeq" id="WP_092202968.1">
    <property type="nucleotide sequence ID" value="NZ_FOND01000023.1"/>
</dbReference>
<dbReference type="Proteomes" id="UP000198589">
    <property type="component" value="Unassembled WGS sequence"/>
</dbReference>
<dbReference type="OrthoDB" id="5187538at2"/>
<proteinExistence type="predicted"/>
<name>A0A1I2KT14_9ACTN</name>
<sequence>MTGARFGGSAGLLQRMRPVRIGVDDLREVADAVLPGLAAAGLRIDLVQRSGAGSLVVLEEDERTVRVPLAELADEMSRAGVTPTPEGMAAALAAWVAHRPVTDVAAATSGIAVLDWADRGETAIGWRIVVRRGALALPWTPSPSADGAELDRVRRGAGRRAHEVALDLRVEGPVALWSHPRLPVLASAVLVAPERMLRRLSAAGLVMPDMHVVVTPRRPVACAGPSIAARLAGETTEASVTLPWPLVADLPWL</sequence>
<dbReference type="AlphaFoldDB" id="A0A1I2KT14"/>
<accession>A0A1I2KT14</accession>
<organism evidence="1 2">
    <name type="scientific">Blastococcus tunisiensis</name>
    <dbReference type="NCBI Taxonomy" id="1798228"/>
    <lineage>
        <taxon>Bacteria</taxon>
        <taxon>Bacillati</taxon>
        <taxon>Actinomycetota</taxon>
        <taxon>Actinomycetes</taxon>
        <taxon>Geodermatophilales</taxon>
        <taxon>Geodermatophilaceae</taxon>
        <taxon>Blastococcus</taxon>
    </lineage>
</organism>
<protein>
    <submittedName>
        <fullName evidence="1">Uncharacterized protein</fullName>
    </submittedName>
</protein>
<keyword evidence="2" id="KW-1185">Reference proteome</keyword>
<evidence type="ECO:0000313" key="1">
    <source>
        <dbReference type="EMBL" id="SFF70065.1"/>
    </source>
</evidence>